<dbReference type="InterPro" id="IPR013249">
    <property type="entry name" value="RNA_pol_sigma70_r4_t2"/>
</dbReference>
<dbReference type="NCBIfam" id="TIGR02937">
    <property type="entry name" value="sigma70-ECF"/>
    <property type="match status" value="1"/>
</dbReference>
<dbReference type="Pfam" id="PF08281">
    <property type="entry name" value="Sigma70_r4_2"/>
    <property type="match status" value="1"/>
</dbReference>
<gene>
    <name evidence="8" type="ORF">FHU37_001465</name>
</gene>
<dbReference type="GO" id="GO:0003677">
    <property type="term" value="F:DNA binding"/>
    <property type="evidence" value="ECO:0007669"/>
    <property type="project" value="UniProtKB-KW"/>
</dbReference>
<feature type="domain" description="RNA polymerase sigma factor 70 region 4 type 2" evidence="7">
    <location>
        <begin position="105"/>
        <end position="155"/>
    </location>
</feature>
<accession>A0A853A1Y1</accession>
<evidence type="ECO:0000256" key="4">
    <source>
        <dbReference type="ARBA" id="ARBA00023125"/>
    </source>
</evidence>
<evidence type="ECO:0000259" key="7">
    <source>
        <dbReference type="Pfam" id="PF08281"/>
    </source>
</evidence>
<dbReference type="GO" id="GO:0006352">
    <property type="term" value="P:DNA-templated transcription initiation"/>
    <property type="evidence" value="ECO:0007669"/>
    <property type="project" value="InterPro"/>
</dbReference>
<dbReference type="Proteomes" id="UP000567795">
    <property type="component" value="Unassembled WGS sequence"/>
</dbReference>
<dbReference type="Gene3D" id="1.10.10.10">
    <property type="entry name" value="Winged helix-like DNA-binding domain superfamily/Winged helix DNA-binding domain"/>
    <property type="match status" value="1"/>
</dbReference>
<dbReference type="SUPFAM" id="SSF88659">
    <property type="entry name" value="Sigma3 and sigma4 domains of RNA polymerase sigma factors"/>
    <property type="match status" value="1"/>
</dbReference>
<evidence type="ECO:0000256" key="5">
    <source>
        <dbReference type="ARBA" id="ARBA00023163"/>
    </source>
</evidence>
<dbReference type="InterPro" id="IPR036388">
    <property type="entry name" value="WH-like_DNA-bd_sf"/>
</dbReference>
<dbReference type="EMBL" id="JACBZD010000001">
    <property type="protein sequence ID" value="NYI04522.1"/>
    <property type="molecule type" value="Genomic_DNA"/>
</dbReference>
<keyword evidence="3" id="KW-0731">Sigma factor</keyword>
<evidence type="ECO:0000313" key="9">
    <source>
        <dbReference type="Proteomes" id="UP000567795"/>
    </source>
</evidence>
<reference evidence="8 9" key="1">
    <citation type="submission" date="2020-07" db="EMBL/GenBank/DDBJ databases">
        <title>Sequencing the genomes of 1000 actinobacteria strains.</title>
        <authorList>
            <person name="Klenk H.-P."/>
        </authorList>
    </citation>
    <scope>NUCLEOTIDE SEQUENCE [LARGE SCALE GENOMIC DNA]</scope>
    <source>
        <strain evidence="8 9">DSM 42178</strain>
    </source>
</reference>
<dbReference type="PANTHER" id="PTHR43133">
    <property type="entry name" value="RNA POLYMERASE ECF-TYPE SIGMA FACTO"/>
    <property type="match status" value="1"/>
</dbReference>
<evidence type="ECO:0000259" key="6">
    <source>
        <dbReference type="Pfam" id="PF04542"/>
    </source>
</evidence>
<dbReference type="CDD" id="cd06171">
    <property type="entry name" value="Sigma70_r4"/>
    <property type="match status" value="1"/>
</dbReference>
<proteinExistence type="inferred from homology"/>
<keyword evidence="5" id="KW-0804">Transcription</keyword>
<evidence type="ECO:0000313" key="8">
    <source>
        <dbReference type="EMBL" id="NYI04522.1"/>
    </source>
</evidence>
<keyword evidence="2" id="KW-0805">Transcription regulation</keyword>
<dbReference type="SUPFAM" id="SSF88946">
    <property type="entry name" value="Sigma2 domain of RNA polymerase sigma factors"/>
    <property type="match status" value="1"/>
</dbReference>
<dbReference type="InterPro" id="IPR014325">
    <property type="entry name" value="RNA_pol_sigma-E_actinobac"/>
</dbReference>
<comment type="caution">
    <text evidence="8">The sequence shown here is derived from an EMBL/GenBank/DDBJ whole genome shotgun (WGS) entry which is preliminary data.</text>
</comment>
<evidence type="ECO:0000256" key="2">
    <source>
        <dbReference type="ARBA" id="ARBA00023015"/>
    </source>
</evidence>
<dbReference type="GO" id="GO:0016987">
    <property type="term" value="F:sigma factor activity"/>
    <property type="evidence" value="ECO:0007669"/>
    <property type="project" value="UniProtKB-KW"/>
</dbReference>
<organism evidence="8 9">
    <name type="scientific">Allostreptomyces psammosilenae</name>
    <dbReference type="NCBI Taxonomy" id="1892865"/>
    <lineage>
        <taxon>Bacteria</taxon>
        <taxon>Bacillati</taxon>
        <taxon>Actinomycetota</taxon>
        <taxon>Actinomycetes</taxon>
        <taxon>Kitasatosporales</taxon>
        <taxon>Streptomycetaceae</taxon>
        <taxon>Allostreptomyces</taxon>
    </lineage>
</organism>
<dbReference type="Pfam" id="PF04542">
    <property type="entry name" value="Sigma70_r2"/>
    <property type="match status" value="1"/>
</dbReference>
<keyword evidence="4" id="KW-0238">DNA-binding</keyword>
<dbReference type="NCBIfam" id="TIGR02983">
    <property type="entry name" value="SigE-fam_strep"/>
    <property type="match status" value="1"/>
</dbReference>
<dbReference type="AlphaFoldDB" id="A0A853A1Y1"/>
<evidence type="ECO:0000256" key="3">
    <source>
        <dbReference type="ARBA" id="ARBA00023082"/>
    </source>
</evidence>
<dbReference type="InterPro" id="IPR007627">
    <property type="entry name" value="RNA_pol_sigma70_r2"/>
</dbReference>
<dbReference type="InterPro" id="IPR013324">
    <property type="entry name" value="RNA_pol_sigma_r3/r4-like"/>
</dbReference>
<dbReference type="Gene3D" id="1.10.1740.10">
    <property type="match status" value="1"/>
</dbReference>
<dbReference type="InterPro" id="IPR039425">
    <property type="entry name" value="RNA_pol_sigma-70-like"/>
</dbReference>
<dbReference type="RefSeq" id="WP_179813401.1">
    <property type="nucleotide sequence ID" value="NZ_JACBZD010000001.1"/>
</dbReference>
<sequence>MQTQADEEFSSFVAARWTRMVRTAYALTGNHHDAEDLVQQTMANAYARWGRVSGADNPDAYVWRMVLNANVDRLRRARLREWLTTRIPDTPQPDPTHETDRRSVLLSALRRLPRRQREAVILRYVADLSETQAAAVLGSSVGTVKSQASRGLAKLRQDGALAELVPVTGGRAGAGPGEEPR</sequence>
<keyword evidence="9" id="KW-1185">Reference proteome</keyword>
<evidence type="ECO:0000256" key="1">
    <source>
        <dbReference type="ARBA" id="ARBA00010641"/>
    </source>
</evidence>
<dbReference type="PANTHER" id="PTHR43133:SF50">
    <property type="entry name" value="ECF RNA POLYMERASE SIGMA FACTOR SIGM"/>
    <property type="match status" value="1"/>
</dbReference>
<comment type="similarity">
    <text evidence="1">Belongs to the sigma-70 factor family. ECF subfamily.</text>
</comment>
<dbReference type="InterPro" id="IPR013325">
    <property type="entry name" value="RNA_pol_sigma_r2"/>
</dbReference>
<protein>
    <submittedName>
        <fullName evidence="8">RNA polymerase sigma-70 factor (Sigma-E family)</fullName>
    </submittedName>
</protein>
<dbReference type="InterPro" id="IPR014284">
    <property type="entry name" value="RNA_pol_sigma-70_dom"/>
</dbReference>
<name>A0A853A1Y1_9ACTN</name>
<feature type="domain" description="RNA polymerase sigma-70 region 2" evidence="6">
    <location>
        <begin position="20"/>
        <end position="78"/>
    </location>
</feature>